<keyword evidence="2" id="KW-1185">Reference proteome</keyword>
<proteinExistence type="predicted"/>
<sequence>MEPRLAIYRLAIELQRWFNILPEARAAGVCSQTTHISSVHNRGVRWESGPSSAALDQMRTAHSNTGKSCCGFHETVRQRPLALPATSRIVDSGGWYTRHDYVDGPAGLPTCFPLLLKEFVDRSMGCLRVRGVISTISRPEHTIRGWLAARLVRSTLLNHPSARSRSLHQSLPLTGCSRGRVDNTCGHQASDTDTATTSTNPVTSTSCLGPATACNKLLLCNRQTDLLVSPPQVLENRNSEETTTQRASGCFSRSLVGPWNAAAAGSGQGFRR</sequence>
<organism evidence="1 2">
    <name type="scientific">Phyllosticta capitalensis</name>
    <dbReference type="NCBI Taxonomy" id="121624"/>
    <lineage>
        <taxon>Eukaryota</taxon>
        <taxon>Fungi</taxon>
        <taxon>Dikarya</taxon>
        <taxon>Ascomycota</taxon>
        <taxon>Pezizomycotina</taxon>
        <taxon>Dothideomycetes</taxon>
        <taxon>Dothideomycetes incertae sedis</taxon>
        <taxon>Botryosphaeriales</taxon>
        <taxon>Phyllostictaceae</taxon>
        <taxon>Phyllosticta</taxon>
    </lineage>
</organism>
<accession>A0ABR1YRI8</accession>
<dbReference type="EMBL" id="JBBWRZ010000004">
    <property type="protein sequence ID" value="KAK8237605.1"/>
    <property type="molecule type" value="Genomic_DNA"/>
</dbReference>
<gene>
    <name evidence="1" type="ORF">HDK90DRAFT_198682</name>
</gene>
<protein>
    <submittedName>
        <fullName evidence="1">Uncharacterized protein</fullName>
    </submittedName>
</protein>
<comment type="caution">
    <text evidence="1">The sequence shown here is derived from an EMBL/GenBank/DDBJ whole genome shotgun (WGS) entry which is preliminary data.</text>
</comment>
<evidence type="ECO:0000313" key="2">
    <source>
        <dbReference type="Proteomes" id="UP001492380"/>
    </source>
</evidence>
<dbReference type="Proteomes" id="UP001492380">
    <property type="component" value="Unassembled WGS sequence"/>
</dbReference>
<reference evidence="1 2" key="1">
    <citation type="submission" date="2024-04" db="EMBL/GenBank/DDBJ databases">
        <title>Phyllosticta paracitricarpa is synonymous to the EU quarantine fungus P. citricarpa based on phylogenomic analyses.</title>
        <authorList>
            <consortium name="Lawrence Berkeley National Laboratory"/>
            <person name="Van Ingen-Buijs V.A."/>
            <person name="Van Westerhoven A.C."/>
            <person name="Haridas S."/>
            <person name="Skiadas P."/>
            <person name="Martin F."/>
            <person name="Groenewald J.Z."/>
            <person name="Crous P.W."/>
            <person name="Seidl M.F."/>
        </authorList>
    </citation>
    <scope>NUCLEOTIDE SEQUENCE [LARGE SCALE GENOMIC DNA]</scope>
    <source>
        <strain evidence="1 2">CBS 123374</strain>
    </source>
</reference>
<evidence type="ECO:0000313" key="1">
    <source>
        <dbReference type="EMBL" id="KAK8237605.1"/>
    </source>
</evidence>
<name>A0ABR1YRI8_9PEZI</name>